<protein>
    <recommendedName>
        <fullName evidence="4">Secreted protein</fullName>
    </recommendedName>
</protein>
<reference evidence="2 3" key="1">
    <citation type="submission" date="2024-04" db="EMBL/GenBank/DDBJ databases">
        <authorList>
            <person name="Fracassetti M."/>
        </authorList>
    </citation>
    <scope>NUCLEOTIDE SEQUENCE [LARGE SCALE GENOMIC DNA]</scope>
</reference>
<sequence>MLRESLILAIIMLAIRLMDTSKCQNSTRRSVVFTLSFVIKLLARYVYQFGGHMMSNTESVAVKLPVTVVTM</sequence>
<name>A0AAV2DHT7_9ROSI</name>
<feature type="chain" id="PRO_5043629040" description="Secreted protein" evidence="1">
    <location>
        <begin position="24"/>
        <end position="71"/>
    </location>
</feature>
<dbReference type="EMBL" id="OZ034815">
    <property type="protein sequence ID" value="CAL1372417.1"/>
    <property type="molecule type" value="Genomic_DNA"/>
</dbReference>
<dbReference type="Proteomes" id="UP001497516">
    <property type="component" value="Chromosome 2"/>
</dbReference>
<keyword evidence="1" id="KW-0732">Signal</keyword>
<evidence type="ECO:0000313" key="3">
    <source>
        <dbReference type="Proteomes" id="UP001497516"/>
    </source>
</evidence>
<evidence type="ECO:0000256" key="1">
    <source>
        <dbReference type="SAM" id="SignalP"/>
    </source>
</evidence>
<accession>A0AAV2DHT7</accession>
<feature type="signal peptide" evidence="1">
    <location>
        <begin position="1"/>
        <end position="23"/>
    </location>
</feature>
<dbReference type="AlphaFoldDB" id="A0AAV2DHT7"/>
<keyword evidence="3" id="KW-1185">Reference proteome</keyword>
<gene>
    <name evidence="2" type="ORF">LTRI10_LOCUS14427</name>
</gene>
<evidence type="ECO:0008006" key="4">
    <source>
        <dbReference type="Google" id="ProtNLM"/>
    </source>
</evidence>
<proteinExistence type="predicted"/>
<evidence type="ECO:0000313" key="2">
    <source>
        <dbReference type="EMBL" id="CAL1372417.1"/>
    </source>
</evidence>
<organism evidence="2 3">
    <name type="scientific">Linum trigynum</name>
    <dbReference type="NCBI Taxonomy" id="586398"/>
    <lineage>
        <taxon>Eukaryota</taxon>
        <taxon>Viridiplantae</taxon>
        <taxon>Streptophyta</taxon>
        <taxon>Embryophyta</taxon>
        <taxon>Tracheophyta</taxon>
        <taxon>Spermatophyta</taxon>
        <taxon>Magnoliopsida</taxon>
        <taxon>eudicotyledons</taxon>
        <taxon>Gunneridae</taxon>
        <taxon>Pentapetalae</taxon>
        <taxon>rosids</taxon>
        <taxon>fabids</taxon>
        <taxon>Malpighiales</taxon>
        <taxon>Linaceae</taxon>
        <taxon>Linum</taxon>
    </lineage>
</organism>